<evidence type="ECO:0000259" key="13">
    <source>
        <dbReference type="PROSITE" id="PS51715"/>
    </source>
</evidence>
<dbReference type="PROSITE" id="PS51715">
    <property type="entry name" value="G_GB1_RHD3"/>
    <property type="match status" value="1"/>
</dbReference>
<evidence type="ECO:0000313" key="14">
    <source>
        <dbReference type="EMBL" id="CAG9565757.1"/>
    </source>
</evidence>
<sequence length="521" mass="58604">MENLKSGRGIQVVVPGPEHTFTLDEEALEELLLRDDVKDRSVVVVSVAGAFRKGKSFLLDFFLRYMHNKYNLHGSGDDWLGSEDEPLTGFSWRGGSERNTTGLLFWSQPFKATLDNGEKVVVYLMDTQGTFDSETTVKETATVFALSTMLSSVEIYNLSQNIQEDDLQQLQLFTDYGRLAQETSEGAPFQRLLMLIRDWSFPYDHPYGAVGGQQLLEKRLKVHEGQHPELQTLRVQIMSCFEELACFLMPHPGLKVSSDPKFKGNLADISEEFKLCLKQLVPMLLAPENLIVKKIDGHKLKSRDLLLYFKSYINIFNGPTLPEPKTILEATAEANNLSAMAEAKEVYETLMEEVAGGAKSYLQPSRLEEEHHRARDKALHSFRSKKKMGGVAFENLYADRLVKELEEQYEQYKLRNEDKNLFGQVGTMVILLMLALGMYMVGTVAGVLGIESLQALAKTAAMVFLILMAVCIYSRVTGKMRDFTMQLDHLAGYVMDKVGLLGGWRTAATILSYSGVKNKQS</sequence>
<comment type="caution">
    <text evidence="14">The sequence shown here is derived from an EMBL/GenBank/DDBJ whole genome shotgun (WGS) entry which is preliminary data.</text>
</comment>
<feature type="domain" description="GB1/RHD3-type G" evidence="13">
    <location>
        <begin position="39"/>
        <end position="289"/>
    </location>
</feature>
<evidence type="ECO:0000256" key="1">
    <source>
        <dbReference type="ARBA" id="ARBA00004477"/>
    </source>
</evidence>
<dbReference type="EMBL" id="CAKASE010000054">
    <property type="protein sequence ID" value="CAG9565757.1"/>
    <property type="molecule type" value="Genomic_DNA"/>
</dbReference>
<keyword evidence="9 12" id="KW-0472">Membrane</keyword>
<keyword evidence="15" id="KW-1185">Reference proteome</keyword>
<dbReference type="InterPro" id="IPR027417">
    <property type="entry name" value="P-loop_NTPase"/>
</dbReference>
<evidence type="ECO:0000256" key="9">
    <source>
        <dbReference type="ARBA" id="ARBA00023136"/>
    </source>
</evidence>
<evidence type="ECO:0000256" key="10">
    <source>
        <dbReference type="ARBA" id="ARBA00049117"/>
    </source>
</evidence>
<gene>
    <name evidence="14" type="ORF">DCHRY22_LOCUS6536</name>
</gene>
<accession>A0A8J2QR62</accession>
<keyword evidence="4" id="KW-0378">Hydrolase</keyword>
<evidence type="ECO:0000256" key="11">
    <source>
        <dbReference type="PROSITE-ProRule" id="PRU01052"/>
    </source>
</evidence>
<comment type="catalytic activity">
    <reaction evidence="10">
        <text>GTP + H2O = GDP + phosphate + H(+)</text>
        <dbReference type="Rhea" id="RHEA:19669"/>
        <dbReference type="ChEBI" id="CHEBI:15377"/>
        <dbReference type="ChEBI" id="CHEBI:15378"/>
        <dbReference type="ChEBI" id="CHEBI:37565"/>
        <dbReference type="ChEBI" id="CHEBI:43474"/>
        <dbReference type="ChEBI" id="CHEBI:58189"/>
    </reaction>
    <physiologicalReaction direction="left-to-right" evidence="10">
        <dbReference type="Rhea" id="RHEA:19670"/>
    </physiologicalReaction>
</comment>
<dbReference type="Proteomes" id="UP000789524">
    <property type="component" value="Unassembled WGS sequence"/>
</dbReference>
<dbReference type="Gene3D" id="3.40.50.300">
    <property type="entry name" value="P-loop containing nucleotide triphosphate hydrolases"/>
    <property type="match status" value="1"/>
</dbReference>
<evidence type="ECO:0000256" key="3">
    <source>
        <dbReference type="ARBA" id="ARBA00022741"/>
    </source>
</evidence>
<reference evidence="14" key="1">
    <citation type="submission" date="2021-09" db="EMBL/GenBank/DDBJ databases">
        <authorList>
            <person name="Martin H S."/>
        </authorList>
    </citation>
    <scope>NUCLEOTIDE SEQUENCE</scope>
</reference>
<evidence type="ECO:0000313" key="15">
    <source>
        <dbReference type="Proteomes" id="UP000789524"/>
    </source>
</evidence>
<dbReference type="FunFam" id="3.40.50.300:FF:004169">
    <property type="entry name" value="Atlastin 3"/>
    <property type="match status" value="1"/>
</dbReference>
<dbReference type="CDD" id="cd01851">
    <property type="entry name" value="GBP"/>
    <property type="match status" value="1"/>
</dbReference>
<dbReference type="SUPFAM" id="SSF48340">
    <property type="entry name" value="Interferon-induced guanylate-binding protein 1 (GBP1), C-terminal domain"/>
    <property type="match status" value="1"/>
</dbReference>
<evidence type="ECO:0000256" key="8">
    <source>
        <dbReference type="ARBA" id="ARBA00023134"/>
    </source>
</evidence>
<feature type="transmembrane region" description="Helical" evidence="12">
    <location>
        <begin position="456"/>
        <end position="476"/>
    </location>
</feature>
<keyword evidence="7 12" id="KW-1133">Transmembrane helix</keyword>
<dbReference type="SUPFAM" id="SSF52540">
    <property type="entry name" value="P-loop containing nucleoside triphosphate hydrolases"/>
    <property type="match status" value="1"/>
</dbReference>
<dbReference type="GO" id="GO:0003924">
    <property type="term" value="F:GTPase activity"/>
    <property type="evidence" value="ECO:0007669"/>
    <property type="project" value="InterPro"/>
</dbReference>
<dbReference type="FunFam" id="1.20.58.420:FF:000001">
    <property type="entry name" value="Atlastin-1 isoform 1"/>
    <property type="match status" value="1"/>
</dbReference>
<organism evidence="14 15">
    <name type="scientific">Danaus chrysippus</name>
    <name type="common">African queen</name>
    <dbReference type="NCBI Taxonomy" id="151541"/>
    <lineage>
        <taxon>Eukaryota</taxon>
        <taxon>Metazoa</taxon>
        <taxon>Ecdysozoa</taxon>
        <taxon>Arthropoda</taxon>
        <taxon>Hexapoda</taxon>
        <taxon>Insecta</taxon>
        <taxon>Pterygota</taxon>
        <taxon>Neoptera</taxon>
        <taxon>Endopterygota</taxon>
        <taxon>Lepidoptera</taxon>
        <taxon>Glossata</taxon>
        <taxon>Ditrysia</taxon>
        <taxon>Papilionoidea</taxon>
        <taxon>Nymphalidae</taxon>
        <taxon>Danainae</taxon>
        <taxon>Danaini</taxon>
        <taxon>Danaina</taxon>
        <taxon>Danaus</taxon>
        <taxon>Anosia</taxon>
    </lineage>
</organism>
<proteinExistence type="inferred from homology"/>
<evidence type="ECO:0000256" key="4">
    <source>
        <dbReference type="ARBA" id="ARBA00022801"/>
    </source>
</evidence>
<evidence type="ECO:0000256" key="6">
    <source>
        <dbReference type="ARBA" id="ARBA00022842"/>
    </source>
</evidence>
<dbReference type="GO" id="GO:0005525">
    <property type="term" value="F:GTP binding"/>
    <property type="evidence" value="ECO:0007669"/>
    <property type="project" value="UniProtKB-KW"/>
</dbReference>
<keyword evidence="8" id="KW-0342">GTP-binding</keyword>
<protein>
    <submittedName>
        <fullName evidence="14">(African queen) hypothetical protein</fullName>
    </submittedName>
</protein>
<evidence type="ECO:0000256" key="7">
    <source>
        <dbReference type="ARBA" id="ARBA00022989"/>
    </source>
</evidence>
<dbReference type="Gene3D" id="1.20.58.420">
    <property type="entry name" value="AHSP"/>
    <property type="match status" value="1"/>
</dbReference>
<keyword evidence="6" id="KW-0460">Magnesium</keyword>
<evidence type="ECO:0000256" key="5">
    <source>
        <dbReference type="ARBA" id="ARBA00022824"/>
    </source>
</evidence>
<dbReference type="InterPro" id="IPR030386">
    <property type="entry name" value="G_GB1_RHD3_dom"/>
</dbReference>
<dbReference type="OrthoDB" id="7788754at2759"/>
<dbReference type="InterPro" id="IPR036543">
    <property type="entry name" value="Guanylate-bd_C_sf"/>
</dbReference>
<dbReference type="AlphaFoldDB" id="A0A8J2QR62"/>
<comment type="subcellular location">
    <subcellularLocation>
        <location evidence="1">Endoplasmic reticulum membrane</location>
        <topology evidence="1">Multi-pass membrane protein</topology>
    </subcellularLocation>
</comment>
<feature type="transmembrane region" description="Helical" evidence="12">
    <location>
        <begin position="421"/>
        <end position="450"/>
    </location>
</feature>
<keyword evidence="3" id="KW-0547">Nucleotide-binding</keyword>
<name>A0A8J2QR62_9NEOP</name>
<comment type="similarity">
    <text evidence="11">Belongs to the TRAFAC class dynamin-like GTPase superfamily. GB1/RHD3 GTPase family.</text>
</comment>
<evidence type="ECO:0000256" key="12">
    <source>
        <dbReference type="SAM" id="Phobius"/>
    </source>
</evidence>
<keyword evidence="5" id="KW-0256">Endoplasmic reticulum</keyword>
<dbReference type="InterPro" id="IPR015894">
    <property type="entry name" value="Guanylate-bd_N"/>
</dbReference>
<dbReference type="GO" id="GO:0005789">
    <property type="term" value="C:endoplasmic reticulum membrane"/>
    <property type="evidence" value="ECO:0007669"/>
    <property type="project" value="UniProtKB-SubCell"/>
</dbReference>
<evidence type="ECO:0000256" key="2">
    <source>
        <dbReference type="ARBA" id="ARBA00022692"/>
    </source>
</evidence>
<keyword evidence="2 12" id="KW-0812">Transmembrane</keyword>
<dbReference type="Pfam" id="PF02263">
    <property type="entry name" value="GBP"/>
    <property type="match status" value="1"/>
</dbReference>
<dbReference type="PANTHER" id="PTHR10751">
    <property type="entry name" value="GUANYLATE BINDING PROTEIN"/>
    <property type="match status" value="1"/>
</dbReference>